<gene>
    <name evidence="1" type="ORF">PISMIDRAFT_350725</name>
</gene>
<dbReference type="HOGENOM" id="CLU_2776895_0_0_1"/>
<name>A0A0C9XQM8_9AGAM</name>
<dbReference type="EMBL" id="KN833934">
    <property type="protein sequence ID" value="KIK14535.1"/>
    <property type="molecule type" value="Genomic_DNA"/>
</dbReference>
<evidence type="ECO:0000313" key="2">
    <source>
        <dbReference type="Proteomes" id="UP000054018"/>
    </source>
</evidence>
<proteinExistence type="predicted"/>
<dbReference type="Proteomes" id="UP000054018">
    <property type="component" value="Unassembled WGS sequence"/>
</dbReference>
<reference evidence="2" key="2">
    <citation type="submission" date="2015-01" db="EMBL/GenBank/DDBJ databases">
        <title>Evolutionary Origins and Diversification of the Mycorrhizal Mutualists.</title>
        <authorList>
            <consortium name="DOE Joint Genome Institute"/>
            <consortium name="Mycorrhizal Genomics Consortium"/>
            <person name="Kohler A."/>
            <person name="Kuo A."/>
            <person name="Nagy L.G."/>
            <person name="Floudas D."/>
            <person name="Copeland A."/>
            <person name="Barry K.W."/>
            <person name="Cichocki N."/>
            <person name="Veneault-Fourrey C."/>
            <person name="LaButti K."/>
            <person name="Lindquist E.A."/>
            <person name="Lipzen A."/>
            <person name="Lundell T."/>
            <person name="Morin E."/>
            <person name="Murat C."/>
            <person name="Riley R."/>
            <person name="Ohm R."/>
            <person name="Sun H."/>
            <person name="Tunlid A."/>
            <person name="Henrissat B."/>
            <person name="Grigoriev I.V."/>
            <person name="Hibbett D.S."/>
            <person name="Martin F."/>
        </authorList>
    </citation>
    <scope>NUCLEOTIDE SEQUENCE [LARGE SCALE GENOMIC DNA]</scope>
    <source>
        <strain evidence="2">441</strain>
    </source>
</reference>
<reference evidence="1 2" key="1">
    <citation type="submission" date="2014-04" db="EMBL/GenBank/DDBJ databases">
        <authorList>
            <consortium name="DOE Joint Genome Institute"/>
            <person name="Kuo A."/>
            <person name="Kohler A."/>
            <person name="Costa M.D."/>
            <person name="Nagy L.G."/>
            <person name="Floudas D."/>
            <person name="Copeland A."/>
            <person name="Barry K.W."/>
            <person name="Cichocki N."/>
            <person name="Veneault-Fourrey C."/>
            <person name="LaButti K."/>
            <person name="Lindquist E.A."/>
            <person name="Lipzen A."/>
            <person name="Lundell T."/>
            <person name="Morin E."/>
            <person name="Murat C."/>
            <person name="Sun H."/>
            <person name="Tunlid A."/>
            <person name="Henrissat B."/>
            <person name="Grigoriev I.V."/>
            <person name="Hibbett D.S."/>
            <person name="Martin F."/>
            <person name="Nordberg H.P."/>
            <person name="Cantor M.N."/>
            <person name="Hua S.X."/>
        </authorList>
    </citation>
    <scope>NUCLEOTIDE SEQUENCE [LARGE SCALE GENOMIC DNA]</scope>
    <source>
        <strain evidence="1 2">441</strain>
    </source>
</reference>
<protein>
    <submittedName>
        <fullName evidence="1">Uncharacterized protein</fullName>
    </submittedName>
</protein>
<organism evidence="1 2">
    <name type="scientific">Pisolithus microcarpus 441</name>
    <dbReference type="NCBI Taxonomy" id="765257"/>
    <lineage>
        <taxon>Eukaryota</taxon>
        <taxon>Fungi</taxon>
        <taxon>Dikarya</taxon>
        <taxon>Basidiomycota</taxon>
        <taxon>Agaricomycotina</taxon>
        <taxon>Agaricomycetes</taxon>
        <taxon>Agaricomycetidae</taxon>
        <taxon>Boletales</taxon>
        <taxon>Sclerodermatineae</taxon>
        <taxon>Pisolithaceae</taxon>
        <taxon>Pisolithus</taxon>
    </lineage>
</organism>
<sequence length="69" mass="7877">MSRRLDRISLPLSTYSPPNSDDRHFLPLLTASSYGHRALKLIQNVFLERLSSPLSAFVQLQLPYAIHRA</sequence>
<keyword evidence="2" id="KW-1185">Reference proteome</keyword>
<evidence type="ECO:0000313" key="1">
    <source>
        <dbReference type="EMBL" id="KIK14535.1"/>
    </source>
</evidence>
<accession>A0A0C9XQM8</accession>
<dbReference type="AlphaFoldDB" id="A0A0C9XQM8"/>